<dbReference type="AlphaFoldDB" id="A0AAW1P1V9"/>
<evidence type="ECO:0000313" key="1">
    <source>
        <dbReference type="EMBL" id="KAK9804265.1"/>
    </source>
</evidence>
<comment type="caution">
    <text evidence="1">The sequence shown here is derived from an EMBL/GenBank/DDBJ whole genome shotgun (WGS) entry which is preliminary data.</text>
</comment>
<organism evidence="1 2">
    <name type="scientific">[Myrmecia] bisecta</name>
    <dbReference type="NCBI Taxonomy" id="41462"/>
    <lineage>
        <taxon>Eukaryota</taxon>
        <taxon>Viridiplantae</taxon>
        <taxon>Chlorophyta</taxon>
        <taxon>core chlorophytes</taxon>
        <taxon>Trebouxiophyceae</taxon>
        <taxon>Trebouxiales</taxon>
        <taxon>Trebouxiaceae</taxon>
        <taxon>Myrmecia</taxon>
    </lineage>
</organism>
<proteinExistence type="predicted"/>
<sequence>MFSLMGWYHSARRNRLGHESVTAMTKIKMYYGSRETSIRSATRSTNDASALQLPLPAPRDPDAPAELAQLTLIDTDEFDVDTAEEVQRSLREFCEADVGQEGFSDLGAGLHLDLDDHSSLTDPRCIALFAPDDQASAAPAAPAQQFEDAFEGPEVDLDSFVNEMLV</sequence>
<reference evidence="1 2" key="1">
    <citation type="journal article" date="2024" name="Nat. Commun.">
        <title>Phylogenomics reveals the evolutionary origins of lichenization in chlorophyte algae.</title>
        <authorList>
            <person name="Puginier C."/>
            <person name="Libourel C."/>
            <person name="Otte J."/>
            <person name="Skaloud P."/>
            <person name="Haon M."/>
            <person name="Grisel S."/>
            <person name="Petersen M."/>
            <person name="Berrin J.G."/>
            <person name="Delaux P.M."/>
            <person name="Dal Grande F."/>
            <person name="Keller J."/>
        </authorList>
    </citation>
    <scope>NUCLEOTIDE SEQUENCE [LARGE SCALE GENOMIC DNA]</scope>
    <source>
        <strain evidence="1 2">SAG 2043</strain>
    </source>
</reference>
<protein>
    <submittedName>
        <fullName evidence="1">Uncharacterized protein</fullName>
    </submittedName>
</protein>
<evidence type="ECO:0000313" key="2">
    <source>
        <dbReference type="Proteomes" id="UP001489004"/>
    </source>
</evidence>
<gene>
    <name evidence="1" type="ORF">WJX72_003935</name>
</gene>
<dbReference type="EMBL" id="JALJOR010000018">
    <property type="protein sequence ID" value="KAK9804265.1"/>
    <property type="molecule type" value="Genomic_DNA"/>
</dbReference>
<accession>A0AAW1P1V9</accession>
<dbReference type="Proteomes" id="UP001489004">
    <property type="component" value="Unassembled WGS sequence"/>
</dbReference>
<name>A0AAW1P1V9_9CHLO</name>
<keyword evidence="2" id="KW-1185">Reference proteome</keyword>